<dbReference type="AlphaFoldDB" id="A0A1Z2KWR9"/>
<evidence type="ECO:0000256" key="1">
    <source>
        <dbReference type="SAM" id="MobiDB-lite"/>
    </source>
</evidence>
<dbReference type="Proteomes" id="UP000195755">
    <property type="component" value="Chromosome"/>
</dbReference>
<protein>
    <submittedName>
        <fullName evidence="2">Uncharacterized protein</fullName>
    </submittedName>
</protein>
<proteinExistence type="predicted"/>
<reference evidence="2 3" key="1">
    <citation type="submission" date="2017-06" db="EMBL/GenBank/DDBJ databases">
        <title>Streptomyces albireticuli Genome sequencing and assembly.</title>
        <authorList>
            <person name="Wang Y."/>
            <person name="Du B."/>
            <person name="Ding Y."/>
            <person name="Liu H."/>
            <person name="Hou Q."/>
            <person name="Liu K."/>
            <person name="Yao L."/>
            <person name="Wang C."/>
        </authorList>
    </citation>
    <scope>NUCLEOTIDE SEQUENCE [LARGE SCALE GENOMIC DNA]</scope>
    <source>
        <strain evidence="2 3">MDJK11</strain>
    </source>
</reference>
<sequence>MHASGQAADVLGADGVLVGDDGQRGALGEPGQGLGVAGDGGLFDGLDAEFGEARQECARLTGAPGAVGVEEQRGVRGGLADRPDAGEVVLGSGDPPLTLRTVNPLSARARARRAAWTGDMMPRVRAVGAAGGAVVPRSACTGVPARLPTRSRRAASTAAATPGGVLAGRSLRSRWASRALSGVANRPRTRAATPSSRRIVAVSSP</sequence>
<name>A0A1Z2KWR9_9ACTN</name>
<evidence type="ECO:0000313" key="3">
    <source>
        <dbReference type="Proteomes" id="UP000195755"/>
    </source>
</evidence>
<feature type="region of interest" description="Disordered" evidence="1">
    <location>
        <begin position="181"/>
        <end position="205"/>
    </location>
</feature>
<organism evidence="2 3">
    <name type="scientific">Streptomyces albireticuli</name>
    <dbReference type="NCBI Taxonomy" id="1940"/>
    <lineage>
        <taxon>Bacteria</taxon>
        <taxon>Bacillati</taxon>
        <taxon>Actinomycetota</taxon>
        <taxon>Actinomycetes</taxon>
        <taxon>Kitasatosporales</taxon>
        <taxon>Streptomycetaceae</taxon>
        <taxon>Streptomyces</taxon>
    </lineage>
</organism>
<dbReference type="KEGG" id="salj:SMD11_0826"/>
<gene>
    <name evidence="2" type="ORF">SMD11_0826</name>
</gene>
<feature type="compositionally biased region" description="Basic and acidic residues" evidence="1">
    <location>
        <begin position="70"/>
        <end position="85"/>
    </location>
</feature>
<evidence type="ECO:0000313" key="2">
    <source>
        <dbReference type="EMBL" id="ARZ66492.1"/>
    </source>
</evidence>
<feature type="region of interest" description="Disordered" evidence="1">
    <location>
        <begin position="69"/>
        <end position="93"/>
    </location>
</feature>
<accession>A0A1Z2KWR9</accession>
<dbReference type="EMBL" id="CP021744">
    <property type="protein sequence ID" value="ARZ66492.1"/>
    <property type="molecule type" value="Genomic_DNA"/>
</dbReference>